<feature type="non-terminal residue" evidence="1">
    <location>
        <position position="1"/>
    </location>
</feature>
<reference evidence="1" key="1">
    <citation type="submission" date="2018-01" db="EMBL/GenBank/DDBJ databases">
        <authorList>
            <person name="Krukenberg V."/>
        </authorList>
    </citation>
    <scope>NUCLEOTIDE SEQUENCE</scope>
    <source>
        <strain evidence="1">E20ANME2</strain>
    </source>
</reference>
<dbReference type="Proteomes" id="UP000248329">
    <property type="component" value="Unassembled WGS sequence"/>
</dbReference>
<dbReference type="EMBL" id="PQXF01000122">
    <property type="protein sequence ID" value="PXF55693.1"/>
    <property type="molecule type" value="Genomic_DNA"/>
</dbReference>
<evidence type="ECO:0000313" key="2">
    <source>
        <dbReference type="Proteomes" id="UP000248329"/>
    </source>
</evidence>
<protein>
    <submittedName>
        <fullName evidence="1">Transposase</fullName>
    </submittedName>
</protein>
<organism evidence="1 2">
    <name type="scientific">Candidatus Methanogaster sp</name>
    <dbReference type="NCBI Taxonomy" id="3386292"/>
    <lineage>
        <taxon>Archaea</taxon>
        <taxon>Methanobacteriati</taxon>
        <taxon>Methanobacteriota</taxon>
        <taxon>Stenosarchaea group</taxon>
        <taxon>Methanomicrobia</taxon>
        <taxon>Methanosarcinales</taxon>
        <taxon>ANME-2 cluster</taxon>
        <taxon>Candidatus Methanogasteraceae</taxon>
        <taxon>Candidatus Methanogaster</taxon>
    </lineage>
</organism>
<gene>
    <name evidence="1" type="ORF">C4B59_17345</name>
</gene>
<evidence type="ECO:0000313" key="1">
    <source>
        <dbReference type="EMBL" id="PXF55693.1"/>
    </source>
</evidence>
<proteinExistence type="predicted"/>
<sequence>GKLPKELGGSHFGSILVSFILYQYYHAHVTQPLISEELLEFGIDISAGQINRIITEGKDVFHSEKDEILSAGLEVSRYVHVDDTGARHQGRNGYCTHIGNELFAWFESTESKSRINFLTLLRGKHTDYVLNDDAFKYMVLHKLPKAQLELLTGYDKKHFGTREEWESTLQELSIISERHVRIAMEGALLGSILEHGLNPDIVIISDDAGQFNVFLHALCWIHAERTINKVVGINDKQREAIEDIRTRIWDFYDELKVYKENQCRSARLLL</sequence>
<accession>A0AC61KXS2</accession>
<name>A0AC61KXS2_9EURY</name>
<comment type="caution">
    <text evidence="1">The sequence shown here is derived from an EMBL/GenBank/DDBJ whole genome shotgun (WGS) entry which is preliminary data.</text>
</comment>